<evidence type="ECO:0000256" key="15">
    <source>
        <dbReference type="ARBA" id="ARBA00049128"/>
    </source>
</evidence>
<feature type="binding site" evidence="17">
    <location>
        <position position="837"/>
    </location>
    <ligand>
        <name>ATP</name>
        <dbReference type="ChEBI" id="CHEBI:30616"/>
    </ligand>
</feature>
<dbReference type="InterPro" id="IPR023214">
    <property type="entry name" value="HAD_sf"/>
</dbReference>
<evidence type="ECO:0000256" key="17">
    <source>
        <dbReference type="PIRSR" id="PIRSR606539-2"/>
    </source>
</evidence>
<feature type="transmembrane region" description="Helical" evidence="19">
    <location>
        <begin position="188"/>
        <end position="208"/>
    </location>
</feature>
<dbReference type="GO" id="GO:0005802">
    <property type="term" value="C:trans-Golgi network"/>
    <property type="evidence" value="ECO:0007669"/>
    <property type="project" value="TreeGrafter"/>
</dbReference>
<evidence type="ECO:0000256" key="20">
    <source>
        <dbReference type="SAM" id="MobiDB-lite"/>
    </source>
</evidence>
<dbReference type="InterPro" id="IPR006539">
    <property type="entry name" value="P-type_ATPase_IV"/>
</dbReference>
<feature type="transmembrane region" description="Helical" evidence="19">
    <location>
        <begin position="1000"/>
        <end position="1021"/>
    </location>
</feature>
<feature type="binding site" evidence="17">
    <location>
        <position position="836"/>
    </location>
    <ligand>
        <name>ATP</name>
        <dbReference type="ChEBI" id="CHEBI:30616"/>
    </ligand>
</feature>
<dbReference type="EC" id="7.6.2.1" evidence="19"/>
<evidence type="ECO:0000256" key="2">
    <source>
        <dbReference type="ARBA" id="ARBA00004337"/>
    </source>
</evidence>
<evidence type="ECO:0000256" key="1">
    <source>
        <dbReference type="ARBA" id="ARBA00001946"/>
    </source>
</evidence>
<evidence type="ECO:0000256" key="11">
    <source>
        <dbReference type="ARBA" id="ARBA00022989"/>
    </source>
</evidence>
<dbReference type="InterPro" id="IPR044492">
    <property type="entry name" value="P_typ_ATPase_HD_dom"/>
</dbReference>
<feature type="domain" description="P-type ATPase C-terminal" evidence="22">
    <location>
        <begin position="970"/>
        <end position="1198"/>
    </location>
</feature>
<dbReference type="GO" id="GO:0005524">
    <property type="term" value="F:ATP binding"/>
    <property type="evidence" value="ECO:0007669"/>
    <property type="project" value="UniProtKB-UniRule"/>
</dbReference>
<feature type="transmembrane region" description="Helical" evidence="19">
    <location>
        <begin position="1163"/>
        <end position="1187"/>
    </location>
</feature>
<dbReference type="InterPro" id="IPR032631">
    <property type="entry name" value="P-type_ATPase_N"/>
</dbReference>
<comment type="subcellular location">
    <subcellularLocation>
        <location evidence="2">Endosome membrane</location>
        <topology evidence="2">Multi-pass membrane protein</topology>
    </subcellularLocation>
    <subcellularLocation>
        <location evidence="19">Membrane</location>
        <topology evidence="19">Multi-pass membrane protein</topology>
    </subcellularLocation>
</comment>
<dbReference type="Pfam" id="PF13246">
    <property type="entry name" value="Cation_ATPase"/>
    <property type="match status" value="1"/>
</dbReference>
<dbReference type="AlphaFoldDB" id="A0AAN8EX21"/>
<dbReference type="SFLD" id="SFLDG00002">
    <property type="entry name" value="C1.7:_P-type_atpase_like"/>
    <property type="match status" value="1"/>
</dbReference>
<feature type="transmembrane region" description="Helical" evidence="19">
    <location>
        <begin position="1082"/>
        <end position="1100"/>
    </location>
</feature>
<keyword evidence="4" id="KW-0813">Transport</keyword>
<keyword evidence="12" id="KW-0445">Lipid transport</keyword>
<dbReference type="Proteomes" id="UP001316803">
    <property type="component" value="Unassembled WGS sequence"/>
</dbReference>
<dbReference type="GO" id="GO:0010008">
    <property type="term" value="C:endosome membrane"/>
    <property type="evidence" value="ECO:0007669"/>
    <property type="project" value="UniProtKB-SubCell"/>
</dbReference>
<sequence>MPKSYEYQPTTGHDTDPEDDLDLDELDYATAGASGHSKPSRQSPWHTAGAAQSVPLRPLNDASSRRFWPTKNNRRRQDQDDDLEGLLGDGLDEESRGWNVRKSDRTTRTAKPTHSRRSSLRQSMQYSRDFVKQELADMRDEPEVSNKDSRDVDVGKPQKKKYPANIVSNAKYTVWSFLPLTLYNEFRFFLNIYFLLVALSQIIPYLRIGYMSTYILPLVFVLTISIGKEAFDDIARRRRDAEANSEPYTVLAFDHETTNRLSPSGVHEVQKKSRDLKVGDVMKLEKNQRVPADVVILRSITAEAVVEPTTDTTENAVAAETFIRTDQLDGETDWKLRIPCQLSQSLSLADLRRLQITASAPNQKVNEFVGTATLSSQASAYDPHVAKLEEEVDSPTEPMPSSTSIPLGIDNTAWANTVLASNTTTLAVIIYTGKQTRSAMSTSQSRSKSGLLESEINNLTKILCVMTLTLSVVLVALEGFEPSNQKPWYVAIMIYLILFSTIIPISLRVNLDMGKTVYAYFIERDKGIPGTVVRTSTIPEDLGRIEYLLSDKTGTLTQNEMQLKKIHVGTVSYAGEAMEEVAAYVNQVFAQDTEQKPLSATTPVRSRREIGTRVRDLIVALALCHNVTPSTEEIDGEQTISYQASSPDEIAIVEFTESVGLRLQQRTREEIILQSTQTGKTVLTAQILDIFPFTSDSKRMGIIVRISSTLPDLPPTNDDLLFLQKGADTVMSTIVAPNDWLAEETANMAREGLRTLVVGRKKLTQSQYDSFATAYHTASLSLHNRDTQMSSIVSTHLESNLDLLGVTGVEDRLQRDVKPSLELLRNAGVKIWMLTGDKIETARCVAVSARLVSRGQSIHTISRITTKSAAQDSLDALSNRTDTALLIDGESLSTMLTHLRTQFITLSVTLPAVICSRCSPSQKAEIALLIRQHTKKRVCCIGDGGNDVSMIQAADIGIGIVGKEGKQASLAADYSVTQFCHVTKLLVWHGRNSYKRSAKLAQFIIHRGLIISVCQTVFNVAGRFDPKGLFKDWLLVGYATVYTMAPVFSLVLDRDVDERVANLYPELYRELKTGESLSYKTFFTWVAVSIYQGIVIQGLSQLLVGAVDGPRMLSVSFTVLVVNELIMVAVSVTTWHPGMIASIVGTGVLYGASVPFLGEYFDLGYVVSLGWVWRVVVVAAISLVPVWGGKVIGRAVRPPSYRKVRGV</sequence>
<dbReference type="GO" id="GO:0006897">
    <property type="term" value="P:endocytosis"/>
    <property type="evidence" value="ECO:0007669"/>
    <property type="project" value="TreeGrafter"/>
</dbReference>
<dbReference type="InterPro" id="IPR023299">
    <property type="entry name" value="ATPase_P-typ_cyto_dom_N"/>
</dbReference>
<keyword evidence="9 18" id="KW-0460">Magnesium</keyword>
<evidence type="ECO:0000256" key="10">
    <source>
        <dbReference type="ARBA" id="ARBA00022967"/>
    </source>
</evidence>
<dbReference type="GO" id="GO:0140326">
    <property type="term" value="F:ATPase-coupled intramembrane lipid transporter activity"/>
    <property type="evidence" value="ECO:0007669"/>
    <property type="project" value="UniProtKB-EC"/>
</dbReference>
<evidence type="ECO:0000256" key="9">
    <source>
        <dbReference type="ARBA" id="ARBA00022842"/>
    </source>
</evidence>
<keyword evidence="8 17" id="KW-0067">ATP-binding</keyword>
<evidence type="ECO:0000313" key="23">
    <source>
        <dbReference type="EMBL" id="KAK5947891.1"/>
    </source>
</evidence>
<comment type="caution">
    <text evidence="23">The sequence shown here is derived from an EMBL/GenBank/DDBJ whole genome shotgun (WGS) entry which is preliminary data.</text>
</comment>
<evidence type="ECO:0000256" key="5">
    <source>
        <dbReference type="ARBA" id="ARBA00022692"/>
    </source>
</evidence>
<feature type="binding site" evidence="17">
    <location>
        <position position="551"/>
    </location>
    <ligand>
        <name>ATP</name>
        <dbReference type="ChEBI" id="CHEBI:30616"/>
    </ligand>
</feature>
<feature type="domain" description="P-type ATPase N-terminal" evidence="21">
    <location>
        <begin position="158"/>
        <end position="211"/>
    </location>
</feature>
<feature type="transmembrane region" description="Helical" evidence="19">
    <location>
        <begin position="456"/>
        <end position="476"/>
    </location>
</feature>
<keyword evidence="13 19" id="KW-0472">Membrane</keyword>
<feature type="binding site" evidence="17">
    <location>
        <position position="649"/>
    </location>
    <ligand>
        <name>ATP</name>
        <dbReference type="ChEBI" id="CHEBI:30616"/>
    </ligand>
</feature>
<evidence type="ECO:0000256" key="13">
    <source>
        <dbReference type="ARBA" id="ARBA00023136"/>
    </source>
</evidence>
<evidence type="ECO:0000256" key="16">
    <source>
        <dbReference type="PIRSR" id="PIRSR606539-1"/>
    </source>
</evidence>
<dbReference type="GO" id="GO:0000287">
    <property type="term" value="F:magnesium ion binding"/>
    <property type="evidence" value="ECO:0007669"/>
    <property type="project" value="UniProtKB-UniRule"/>
</dbReference>
<evidence type="ECO:0000259" key="22">
    <source>
        <dbReference type="Pfam" id="PF16212"/>
    </source>
</evidence>
<feature type="binding site" evidence="17">
    <location>
        <position position="923"/>
    </location>
    <ligand>
        <name>ATP</name>
        <dbReference type="ChEBI" id="CHEBI:30616"/>
    </ligand>
</feature>
<gene>
    <name evidence="23" type="primary">NEO1</name>
    <name evidence="23" type="ORF">OHC33_011098</name>
</gene>
<feature type="compositionally biased region" description="Acidic residues" evidence="20">
    <location>
        <begin position="16"/>
        <end position="27"/>
    </location>
</feature>
<dbReference type="SUPFAM" id="SSF81660">
    <property type="entry name" value="Metal cation-transporting ATPase, ATP-binding domain N"/>
    <property type="match status" value="1"/>
</dbReference>
<dbReference type="Gene3D" id="3.40.50.1000">
    <property type="entry name" value="HAD superfamily/HAD-like"/>
    <property type="match status" value="1"/>
</dbReference>
<feature type="binding site" evidence="18">
    <location>
        <position position="943"/>
    </location>
    <ligand>
        <name>Mg(2+)</name>
        <dbReference type="ChEBI" id="CHEBI:18420"/>
    </ligand>
</feature>
<dbReference type="FunFam" id="1.20.1110.10:FF:000048">
    <property type="entry name" value="Phospholipid-transporting ATPase"/>
    <property type="match status" value="1"/>
</dbReference>
<dbReference type="InterPro" id="IPR018303">
    <property type="entry name" value="ATPase_P-typ_P_site"/>
</dbReference>
<feature type="binding site" evidence="17">
    <location>
        <position position="693"/>
    </location>
    <ligand>
        <name>ATP</name>
        <dbReference type="ChEBI" id="CHEBI:30616"/>
    </ligand>
</feature>
<reference evidence="23 24" key="1">
    <citation type="submission" date="2022-12" db="EMBL/GenBank/DDBJ databases">
        <title>Genomic features and morphological characterization of a novel Knufia sp. strain isolated from spacecraft assembly facility.</title>
        <authorList>
            <person name="Teixeira M."/>
            <person name="Chander A.M."/>
            <person name="Stajich J.E."/>
            <person name="Venkateswaran K."/>
        </authorList>
    </citation>
    <scope>NUCLEOTIDE SEQUENCE [LARGE SCALE GENOMIC DNA]</scope>
    <source>
        <strain evidence="23 24">FJI-L2-BK-P2</strain>
    </source>
</reference>
<keyword evidence="24" id="KW-1185">Reference proteome</keyword>
<feature type="active site" description="4-aspartylphosphate intermediate" evidence="16">
    <location>
        <position position="551"/>
    </location>
</feature>
<evidence type="ECO:0000256" key="12">
    <source>
        <dbReference type="ARBA" id="ARBA00023055"/>
    </source>
</evidence>
<feature type="compositionally biased region" description="Basic and acidic residues" evidence="20">
    <location>
        <begin position="93"/>
        <end position="107"/>
    </location>
</feature>
<dbReference type="FunFam" id="3.40.1110.10:FF:000067">
    <property type="entry name" value="Phospholipid-transporting ATPase"/>
    <property type="match status" value="1"/>
</dbReference>
<comment type="catalytic activity">
    <reaction evidence="15">
        <text>a 1,2-diacyl-sn-glycero-3-phosphoethanolamine(out) + ATP + H2O = a 1,2-diacyl-sn-glycero-3-phosphoethanolamine(in) + ADP + phosphate + H(+)</text>
        <dbReference type="Rhea" id="RHEA:66132"/>
        <dbReference type="ChEBI" id="CHEBI:15377"/>
        <dbReference type="ChEBI" id="CHEBI:15378"/>
        <dbReference type="ChEBI" id="CHEBI:30616"/>
        <dbReference type="ChEBI" id="CHEBI:43474"/>
        <dbReference type="ChEBI" id="CHEBI:64612"/>
        <dbReference type="ChEBI" id="CHEBI:456216"/>
    </reaction>
    <physiologicalReaction direction="left-to-right" evidence="15">
        <dbReference type="Rhea" id="RHEA:66133"/>
    </physiologicalReaction>
</comment>
<feature type="transmembrane region" description="Helical" evidence="19">
    <location>
        <begin position="1112"/>
        <end position="1132"/>
    </location>
</feature>
<feature type="transmembrane region" description="Helical" evidence="19">
    <location>
        <begin position="214"/>
        <end position="231"/>
    </location>
</feature>
<dbReference type="InterPro" id="IPR001757">
    <property type="entry name" value="P_typ_ATPase"/>
</dbReference>
<feature type="transmembrane region" description="Helical" evidence="19">
    <location>
        <begin position="488"/>
        <end position="507"/>
    </location>
</feature>
<keyword evidence="11 19" id="KW-1133">Transmembrane helix</keyword>
<organism evidence="23 24">
    <name type="scientific">Knufia fluminis</name>
    <dbReference type="NCBI Taxonomy" id="191047"/>
    <lineage>
        <taxon>Eukaryota</taxon>
        <taxon>Fungi</taxon>
        <taxon>Dikarya</taxon>
        <taxon>Ascomycota</taxon>
        <taxon>Pezizomycotina</taxon>
        <taxon>Eurotiomycetes</taxon>
        <taxon>Chaetothyriomycetidae</taxon>
        <taxon>Chaetothyriales</taxon>
        <taxon>Trichomeriaceae</taxon>
        <taxon>Knufia</taxon>
    </lineage>
</organism>
<keyword evidence="7 17" id="KW-0547">Nucleotide-binding</keyword>
<keyword evidence="6 18" id="KW-0479">Metal-binding</keyword>
<dbReference type="Pfam" id="PF16209">
    <property type="entry name" value="PhoLip_ATPase_N"/>
    <property type="match status" value="1"/>
</dbReference>
<evidence type="ECO:0000256" key="14">
    <source>
        <dbReference type="ARBA" id="ARBA00034036"/>
    </source>
</evidence>
<feature type="binding site" evidence="17">
    <location>
        <position position="754"/>
    </location>
    <ligand>
        <name>ATP</name>
        <dbReference type="ChEBI" id="CHEBI:30616"/>
    </ligand>
</feature>
<feature type="binding site" evidence="17">
    <location>
        <position position="552"/>
    </location>
    <ligand>
        <name>ATP</name>
        <dbReference type="ChEBI" id="CHEBI:30616"/>
    </ligand>
</feature>
<evidence type="ECO:0000256" key="19">
    <source>
        <dbReference type="RuleBase" id="RU362033"/>
    </source>
</evidence>
<dbReference type="SUPFAM" id="SSF81665">
    <property type="entry name" value="Calcium ATPase, transmembrane domain M"/>
    <property type="match status" value="1"/>
</dbReference>
<comment type="cofactor">
    <cofactor evidence="1 18">
        <name>Mg(2+)</name>
        <dbReference type="ChEBI" id="CHEBI:18420"/>
    </cofactor>
</comment>
<dbReference type="SUPFAM" id="SSF81653">
    <property type="entry name" value="Calcium ATPase, transduction domain A"/>
    <property type="match status" value="1"/>
</dbReference>
<feature type="binding site" evidence="17">
    <location>
        <position position="553"/>
    </location>
    <ligand>
        <name>ATP</name>
        <dbReference type="ChEBI" id="CHEBI:30616"/>
    </ligand>
</feature>
<evidence type="ECO:0000256" key="18">
    <source>
        <dbReference type="PIRSR" id="PIRSR606539-3"/>
    </source>
</evidence>
<feature type="binding site" evidence="18">
    <location>
        <position position="551"/>
    </location>
    <ligand>
        <name>Mg(2+)</name>
        <dbReference type="ChEBI" id="CHEBI:18420"/>
    </ligand>
</feature>
<dbReference type="PANTHER" id="PTHR24092">
    <property type="entry name" value="PROBABLE PHOSPHOLIPID-TRANSPORTING ATPASE"/>
    <property type="match status" value="1"/>
</dbReference>
<comment type="similarity">
    <text evidence="3 19">Belongs to the cation transport ATPase (P-type) (TC 3.A.3) family. Type IV subfamily.</text>
</comment>
<dbReference type="PROSITE" id="PS00154">
    <property type="entry name" value="ATPASE_E1_E2"/>
    <property type="match status" value="1"/>
</dbReference>
<protein>
    <recommendedName>
        <fullName evidence="19">Phospholipid-transporting ATPase</fullName>
        <ecNumber evidence="19">7.6.2.1</ecNumber>
    </recommendedName>
</protein>
<evidence type="ECO:0000313" key="24">
    <source>
        <dbReference type="Proteomes" id="UP001316803"/>
    </source>
</evidence>
<dbReference type="SUPFAM" id="SSF56784">
    <property type="entry name" value="HAD-like"/>
    <property type="match status" value="1"/>
</dbReference>
<feature type="transmembrane region" description="Helical" evidence="19">
    <location>
        <begin position="1139"/>
        <end position="1157"/>
    </location>
</feature>
<dbReference type="InterPro" id="IPR032630">
    <property type="entry name" value="P_typ_ATPase_c"/>
</dbReference>
<dbReference type="PRINTS" id="PR00119">
    <property type="entry name" value="CATATPASE"/>
</dbReference>
<dbReference type="NCBIfam" id="TIGR01652">
    <property type="entry name" value="ATPase-Plipid"/>
    <property type="match status" value="1"/>
</dbReference>
<feature type="compositionally biased region" description="Basic and acidic residues" evidence="20">
    <location>
        <begin position="137"/>
        <end position="156"/>
    </location>
</feature>
<dbReference type="GO" id="GO:0005886">
    <property type="term" value="C:plasma membrane"/>
    <property type="evidence" value="ECO:0007669"/>
    <property type="project" value="TreeGrafter"/>
</dbReference>
<dbReference type="InterPro" id="IPR008250">
    <property type="entry name" value="ATPase_P-typ_transduc_dom_A_sf"/>
</dbReference>
<dbReference type="Gene3D" id="2.70.150.10">
    <property type="entry name" value="Calcium-transporting ATPase, cytoplasmic transduction domain A"/>
    <property type="match status" value="1"/>
</dbReference>
<feature type="binding site" evidence="17">
    <location>
        <position position="946"/>
    </location>
    <ligand>
        <name>ATP</name>
        <dbReference type="ChEBI" id="CHEBI:30616"/>
    </ligand>
</feature>
<evidence type="ECO:0000256" key="4">
    <source>
        <dbReference type="ARBA" id="ARBA00022448"/>
    </source>
</evidence>
<keyword evidence="10 19" id="KW-1278">Translocase</keyword>
<dbReference type="FunFam" id="3.40.50.1000:FF:000009">
    <property type="entry name" value="Phospholipid-transporting ATPase"/>
    <property type="match status" value="1"/>
</dbReference>
<feature type="binding site" evidence="17">
    <location>
        <position position="917"/>
    </location>
    <ligand>
        <name>ATP</name>
        <dbReference type="ChEBI" id="CHEBI:30616"/>
    </ligand>
</feature>
<evidence type="ECO:0000256" key="8">
    <source>
        <dbReference type="ARBA" id="ARBA00022840"/>
    </source>
</evidence>
<feature type="region of interest" description="Disordered" evidence="20">
    <location>
        <begin position="137"/>
        <end position="157"/>
    </location>
</feature>
<dbReference type="GO" id="GO:0016887">
    <property type="term" value="F:ATP hydrolysis activity"/>
    <property type="evidence" value="ECO:0007669"/>
    <property type="project" value="InterPro"/>
</dbReference>
<feature type="binding site" evidence="17">
    <location>
        <position position="947"/>
    </location>
    <ligand>
        <name>ATP</name>
        <dbReference type="ChEBI" id="CHEBI:30616"/>
    </ligand>
</feature>
<evidence type="ECO:0000259" key="21">
    <source>
        <dbReference type="Pfam" id="PF16209"/>
    </source>
</evidence>
<name>A0AAN8EX21_9EURO</name>
<dbReference type="InterPro" id="IPR036412">
    <property type="entry name" value="HAD-like_sf"/>
</dbReference>
<dbReference type="InterPro" id="IPR023298">
    <property type="entry name" value="ATPase_P-typ_TM_dom_sf"/>
</dbReference>
<evidence type="ECO:0000256" key="7">
    <source>
        <dbReference type="ARBA" id="ARBA00022741"/>
    </source>
</evidence>
<keyword evidence="5 19" id="KW-0812">Transmembrane</keyword>
<feature type="binding site" evidence="17">
    <location>
        <position position="835"/>
    </location>
    <ligand>
        <name>ATP</name>
        <dbReference type="ChEBI" id="CHEBI:30616"/>
    </ligand>
</feature>
<feature type="region of interest" description="Disordered" evidence="20">
    <location>
        <begin position="1"/>
        <end position="124"/>
    </location>
</feature>
<dbReference type="GO" id="GO:0045332">
    <property type="term" value="P:phospholipid translocation"/>
    <property type="evidence" value="ECO:0007669"/>
    <property type="project" value="TreeGrafter"/>
</dbReference>
<proteinExistence type="inferred from homology"/>
<dbReference type="PANTHER" id="PTHR24092:SF5">
    <property type="entry name" value="PHOSPHOLIPID-TRANSPORTING ATPASE"/>
    <property type="match status" value="1"/>
</dbReference>
<feature type="binding site" evidence="18">
    <location>
        <position position="947"/>
    </location>
    <ligand>
        <name>Mg(2+)</name>
        <dbReference type="ChEBI" id="CHEBI:18420"/>
    </ligand>
</feature>
<accession>A0AAN8EX21</accession>
<evidence type="ECO:0000256" key="6">
    <source>
        <dbReference type="ARBA" id="ARBA00022723"/>
    </source>
</evidence>
<dbReference type="Pfam" id="PF16212">
    <property type="entry name" value="PhoLip_ATPase_C"/>
    <property type="match status" value="1"/>
</dbReference>
<feature type="binding site" evidence="18">
    <location>
        <position position="553"/>
    </location>
    <ligand>
        <name>Mg(2+)</name>
        <dbReference type="ChEBI" id="CHEBI:18420"/>
    </ligand>
</feature>
<evidence type="ECO:0000256" key="3">
    <source>
        <dbReference type="ARBA" id="ARBA00008109"/>
    </source>
</evidence>
<dbReference type="NCBIfam" id="TIGR01494">
    <property type="entry name" value="ATPase_P-type"/>
    <property type="match status" value="2"/>
</dbReference>
<comment type="catalytic activity">
    <reaction evidence="14 19">
        <text>ATP + H2O + phospholipidSide 1 = ADP + phosphate + phospholipidSide 2.</text>
        <dbReference type="EC" id="7.6.2.1"/>
    </reaction>
</comment>
<feature type="binding site" evidence="17">
    <location>
        <position position="725"/>
    </location>
    <ligand>
        <name>ATP</name>
        <dbReference type="ChEBI" id="CHEBI:30616"/>
    </ligand>
</feature>
<dbReference type="EMBL" id="JAKLMC020000060">
    <property type="protein sequence ID" value="KAK5947891.1"/>
    <property type="molecule type" value="Genomic_DNA"/>
</dbReference>
<dbReference type="GO" id="GO:0006890">
    <property type="term" value="P:retrograde vesicle-mediated transport, Golgi to endoplasmic reticulum"/>
    <property type="evidence" value="ECO:0007669"/>
    <property type="project" value="TreeGrafter"/>
</dbReference>
<feature type="transmembrane region" description="Helical" evidence="19">
    <location>
        <begin position="1033"/>
        <end position="1052"/>
    </location>
</feature>
<dbReference type="SFLD" id="SFLDF00027">
    <property type="entry name" value="p-type_atpase"/>
    <property type="match status" value="1"/>
</dbReference>
<dbReference type="SFLD" id="SFLDS00003">
    <property type="entry name" value="Haloacid_Dehalogenase"/>
    <property type="match status" value="1"/>
</dbReference>
<dbReference type="Gene3D" id="3.40.1110.10">
    <property type="entry name" value="Calcium-transporting ATPase, cytoplasmic domain N"/>
    <property type="match status" value="1"/>
</dbReference>